<name>A0ACD1E3Y0_9MICO</name>
<protein>
    <submittedName>
        <fullName evidence="1">Ester cyclase</fullName>
    </submittedName>
</protein>
<sequence>MSAAQNQQAQERLGELLEQRAFDRFGEVWAEDVVDHDPAPGQAPGLAGIVDFWTEFTTAFPDLSLQPDPLVVAHEHITAVFTIRGTHSGPFQGHEPTGRTFEVRGIQVSKFRDGKIAERWGATDEKGLAAQLGLDGDSAGA</sequence>
<evidence type="ECO:0000313" key="2">
    <source>
        <dbReference type="Proteomes" id="UP000681794"/>
    </source>
</evidence>
<gene>
    <name evidence="1" type="ORF">KM842_14920</name>
</gene>
<organism evidence="1 2">
    <name type="scientific">Curtobacterium aetherium</name>
    <dbReference type="NCBI Taxonomy" id="2841594"/>
    <lineage>
        <taxon>Bacteria</taxon>
        <taxon>Bacillati</taxon>
        <taxon>Actinomycetota</taxon>
        <taxon>Actinomycetes</taxon>
        <taxon>Micrococcales</taxon>
        <taxon>Microbacteriaceae</taxon>
        <taxon>Curtobacterium</taxon>
    </lineage>
</organism>
<dbReference type="Proteomes" id="UP000681794">
    <property type="component" value="Chromosome"/>
</dbReference>
<accession>A0ACD1E3Y0</accession>
<evidence type="ECO:0000313" key="1">
    <source>
        <dbReference type="EMBL" id="QWS33503.1"/>
    </source>
</evidence>
<dbReference type="EMBL" id="CP076544">
    <property type="protein sequence ID" value="QWS33503.1"/>
    <property type="molecule type" value="Genomic_DNA"/>
</dbReference>
<keyword evidence="2" id="KW-1185">Reference proteome</keyword>
<reference evidence="1" key="1">
    <citation type="submission" date="2021-06" db="EMBL/GenBank/DDBJ databases">
        <authorList>
            <person name="Ellington A.J."/>
            <person name="Bryan N.C."/>
            <person name="Christner B.C."/>
            <person name="Reisch C.R."/>
        </authorList>
    </citation>
    <scope>NUCLEOTIDE SEQUENCE</scope>
    <source>
        <strain evidence="1">L6-1</strain>
    </source>
</reference>
<proteinExistence type="predicted"/>